<dbReference type="AlphaFoldDB" id="A0A1M5S2N1"/>
<dbReference type="PANTHER" id="PTHR34975:SF2">
    <property type="entry name" value="SPORE GERMINATION PROTEIN A2"/>
    <property type="match status" value="1"/>
</dbReference>
<dbReference type="OrthoDB" id="2716906at2"/>
<evidence type="ECO:0000256" key="3">
    <source>
        <dbReference type="ARBA" id="ARBA00022448"/>
    </source>
</evidence>
<reference evidence="10" key="1">
    <citation type="submission" date="2016-11" db="EMBL/GenBank/DDBJ databases">
        <authorList>
            <person name="Varghese N."/>
            <person name="Submissions S."/>
        </authorList>
    </citation>
    <scope>NUCLEOTIDE SEQUENCE [LARGE SCALE GENOMIC DNA]</scope>
    <source>
        <strain evidence="10">DSM 15285</strain>
    </source>
</reference>
<dbReference type="PANTHER" id="PTHR34975">
    <property type="entry name" value="SPORE GERMINATION PROTEIN A2"/>
    <property type="match status" value="1"/>
</dbReference>
<feature type="transmembrane region" description="Helical" evidence="8">
    <location>
        <begin position="118"/>
        <end position="135"/>
    </location>
</feature>
<evidence type="ECO:0000256" key="8">
    <source>
        <dbReference type="SAM" id="Phobius"/>
    </source>
</evidence>
<accession>A0A1M5S2N1</accession>
<keyword evidence="5 8" id="KW-0812">Transmembrane</keyword>
<gene>
    <name evidence="9" type="ORF">SAMN02744040_01617</name>
</gene>
<keyword evidence="6 8" id="KW-1133">Transmembrane helix</keyword>
<feature type="transmembrane region" description="Helical" evidence="8">
    <location>
        <begin position="339"/>
        <end position="359"/>
    </location>
</feature>
<evidence type="ECO:0000256" key="4">
    <source>
        <dbReference type="ARBA" id="ARBA00022544"/>
    </source>
</evidence>
<dbReference type="GO" id="GO:0009847">
    <property type="term" value="P:spore germination"/>
    <property type="evidence" value="ECO:0007669"/>
    <property type="project" value="InterPro"/>
</dbReference>
<feature type="transmembrane region" description="Helical" evidence="8">
    <location>
        <begin position="274"/>
        <end position="295"/>
    </location>
</feature>
<evidence type="ECO:0000256" key="6">
    <source>
        <dbReference type="ARBA" id="ARBA00022989"/>
    </source>
</evidence>
<dbReference type="GO" id="GO:0016020">
    <property type="term" value="C:membrane"/>
    <property type="evidence" value="ECO:0007669"/>
    <property type="project" value="UniProtKB-SubCell"/>
</dbReference>
<feature type="transmembrane region" description="Helical" evidence="8">
    <location>
        <begin position="42"/>
        <end position="63"/>
    </location>
</feature>
<organism evidence="9 10">
    <name type="scientific">Tepidibacter thalassicus DSM 15285</name>
    <dbReference type="NCBI Taxonomy" id="1123350"/>
    <lineage>
        <taxon>Bacteria</taxon>
        <taxon>Bacillati</taxon>
        <taxon>Bacillota</taxon>
        <taxon>Clostridia</taxon>
        <taxon>Peptostreptococcales</taxon>
        <taxon>Peptostreptococcaceae</taxon>
        <taxon>Tepidibacter</taxon>
    </lineage>
</organism>
<keyword evidence="10" id="KW-1185">Reference proteome</keyword>
<evidence type="ECO:0000256" key="2">
    <source>
        <dbReference type="ARBA" id="ARBA00007998"/>
    </source>
</evidence>
<sequence length="366" mass="41208">MISSKEKISTSQAVTLLICSTLGVGILSLPRNLVEKVSGAGFIVLIISTLICVLLGYFIYKIIYHFPNKTFMEIGETLLTKPVAYLACLIFLIYYLCSMGIVVRIFAEVVKMYMLKKTPTEVIIISMLFVCGYGAKRGIEGIARMSQVLLFLIVIPIMFIFLFSFETADFTNLMPIFNTDFSKIIISVGSTIFSFSGFELMLILGFFLRNPSKGFKIQYTTLIFIGVLYIFFSVISVAVFGQVETTHLMWPTLTIVKVIDIPGAFLENLDALVMGAWTLNIFITICMFLYISALITGDILSCKETNYFNYFFIPVVYLISLCPQNLAHVYDILNSKFMVSIQIMAMVVIPTIMFVILILKKKVSKI</sequence>
<dbReference type="Proteomes" id="UP000242520">
    <property type="component" value="Unassembled WGS sequence"/>
</dbReference>
<keyword evidence="4" id="KW-0309">Germination</keyword>
<keyword evidence="7 8" id="KW-0472">Membrane</keyword>
<comment type="similarity">
    <text evidence="2">Belongs to the amino acid-polyamine-organocation (APC) superfamily. Spore germination protein (SGP) (TC 2.A.3.9) family.</text>
</comment>
<keyword evidence="3" id="KW-0813">Transport</keyword>
<proteinExistence type="inferred from homology"/>
<dbReference type="InterPro" id="IPR004761">
    <property type="entry name" value="Spore_GerAB"/>
</dbReference>
<dbReference type="NCBIfam" id="TIGR00912">
    <property type="entry name" value="2A0309"/>
    <property type="match status" value="1"/>
</dbReference>
<feature type="transmembrane region" description="Helical" evidence="8">
    <location>
        <begin position="219"/>
        <end position="241"/>
    </location>
</feature>
<dbReference type="STRING" id="1123350.SAMN02744040_01617"/>
<feature type="transmembrane region" description="Helical" evidence="8">
    <location>
        <begin position="185"/>
        <end position="207"/>
    </location>
</feature>
<dbReference type="Pfam" id="PF03845">
    <property type="entry name" value="Spore_permease"/>
    <property type="match status" value="1"/>
</dbReference>
<evidence type="ECO:0000313" key="10">
    <source>
        <dbReference type="Proteomes" id="UP000242520"/>
    </source>
</evidence>
<dbReference type="RefSeq" id="WP_072725372.1">
    <property type="nucleotide sequence ID" value="NZ_FQXH01000016.1"/>
</dbReference>
<dbReference type="EMBL" id="FQXH01000016">
    <property type="protein sequence ID" value="SHH32769.1"/>
    <property type="molecule type" value="Genomic_DNA"/>
</dbReference>
<evidence type="ECO:0000256" key="5">
    <source>
        <dbReference type="ARBA" id="ARBA00022692"/>
    </source>
</evidence>
<feature type="transmembrane region" description="Helical" evidence="8">
    <location>
        <begin position="12"/>
        <end position="30"/>
    </location>
</feature>
<evidence type="ECO:0000256" key="7">
    <source>
        <dbReference type="ARBA" id="ARBA00023136"/>
    </source>
</evidence>
<feature type="transmembrane region" description="Helical" evidence="8">
    <location>
        <begin position="83"/>
        <end position="106"/>
    </location>
</feature>
<evidence type="ECO:0000256" key="1">
    <source>
        <dbReference type="ARBA" id="ARBA00004141"/>
    </source>
</evidence>
<feature type="transmembrane region" description="Helical" evidence="8">
    <location>
        <begin position="307"/>
        <end position="327"/>
    </location>
</feature>
<dbReference type="Gene3D" id="1.20.1740.10">
    <property type="entry name" value="Amino acid/polyamine transporter I"/>
    <property type="match status" value="1"/>
</dbReference>
<protein>
    <submittedName>
        <fullName evidence="9">Spore germination protein</fullName>
    </submittedName>
</protein>
<name>A0A1M5S2N1_9FIRM</name>
<evidence type="ECO:0000313" key="9">
    <source>
        <dbReference type="EMBL" id="SHH32769.1"/>
    </source>
</evidence>
<feature type="transmembrane region" description="Helical" evidence="8">
    <location>
        <begin position="147"/>
        <end position="165"/>
    </location>
</feature>
<comment type="subcellular location">
    <subcellularLocation>
        <location evidence="1">Membrane</location>
        <topology evidence="1">Multi-pass membrane protein</topology>
    </subcellularLocation>
</comment>